<dbReference type="Gene3D" id="1.10.8.10">
    <property type="entry name" value="DNA helicase RuvA subunit, C-terminal domain"/>
    <property type="match status" value="1"/>
</dbReference>
<dbReference type="SUPFAM" id="SSF46934">
    <property type="entry name" value="UBA-like"/>
    <property type="match status" value="1"/>
</dbReference>
<dbReference type="PROSITE" id="PS01127">
    <property type="entry name" value="EF_TS_2"/>
    <property type="match status" value="1"/>
</dbReference>
<evidence type="ECO:0000256" key="5">
    <source>
        <dbReference type="ARBA" id="ARBA00022768"/>
    </source>
</evidence>
<dbReference type="PROSITE" id="PS01126">
    <property type="entry name" value="EF_TS_1"/>
    <property type="match status" value="1"/>
</dbReference>
<dbReference type="GO" id="GO:0005737">
    <property type="term" value="C:cytoplasm"/>
    <property type="evidence" value="ECO:0007669"/>
    <property type="project" value="UniProtKB-SubCell"/>
</dbReference>
<dbReference type="PANTHER" id="PTHR11741:SF0">
    <property type="entry name" value="ELONGATION FACTOR TS, MITOCHONDRIAL"/>
    <property type="match status" value="1"/>
</dbReference>
<dbReference type="AlphaFoldDB" id="A0A939KJH3"/>
<protein>
    <recommendedName>
        <fullName evidence="3 8">Elongation factor Ts</fullName>
        <shortName evidence="8">EF-Ts</shortName>
    </recommendedName>
</protein>
<sequence>MISAQAVKELRDKTGAGMMDCKKALTQAEGDIEKAIDILRERGLASAAKKSGRVASEGVIATFVTEDMKNAAMIELNCETDFVSSNAEFISLANGIAKIVAENNVASIDDVKVLPYEGATVQDAVTNLIAKLGENMNLRRYEKMEAPEGLVSSYIHMGGKIGVLVQVKSENVNDEVATVARDVAMHVAALNPQFLDNTSVDADTIEREKEIYRVQALNEGKPEKIVEKMVEGRINKFFKEVCLVNQMFVKNPDLSIQAFVNQEAKKLGNIELVKFARFEKGEGIEKEEVDFAAEVAAQMGLNK</sequence>
<name>A0A939KJH3_9CLOT</name>
<feature type="domain" description="Translation elongation factor EFTs/EF1B dimerisation" evidence="11">
    <location>
        <begin position="71"/>
        <end position="282"/>
    </location>
</feature>
<evidence type="ECO:0000256" key="1">
    <source>
        <dbReference type="ARBA" id="ARBA00004496"/>
    </source>
</evidence>
<dbReference type="HAMAP" id="MF_00050">
    <property type="entry name" value="EF_Ts"/>
    <property type="match status" value="1"/>
</dbReference>
<keyword evidence="5 8" id="KW-0251">Elongation factor</keyword>
<proteinExistence type="inferred from homology"/>
<evidence type="ECO:0000256" key="8">
    <source>
        <dbReference type="HAMAP-Rule" id="MF_00050"/>
    </source>
</evidence>
<dbReference type="InterPro" id="IPR014039">
    <property type="entry name" value="Transl_elong_EFTs/EF1B_dimer"/>
</dbReference>
<feature type="region of interest" description="Involved in Mg(2+) ion dislocation from EF-Tu" evidence="8">
    <location>
        <begin position="80"/>
        <end position="83"/>
    </location>
</feature>
<keyword evidence="4 8" id="KW-0963">Cytoplasm</keyword>
<evidence type="ECO:0000313" key="12">
    <source>
        <dbReference type="EMBL" id="MBO1263685.1"/>
    </source>
</evidence>
<accession>A0A939KJH3</accession>
<dbReference type="Gene3D" id="1.10.286.20">
    <property type="match status" value="1"/>
</dbReference>
<evidence type="ECO:0000256" key="10">
    <source>
        <dbReference type="RuleBase" id="RU000643"/>
    </source>
</evidence>
<dbReference type="Pfam" id="PF00889">
    <property type="entry name" value="EF_TS"/>
    <property type="match status" value="1"/>
</dbReference>
<evidence type="ECO:0000256" key="2">
    <source>
        <dbReference type="ARBA" id="ARBA00005532"/>
    </source>
</evidence>
<dbReference type="FunFam" id="1.10.286.20:FF:000003">
    <property type="entry name" value="Elongation factor Ts"/>
    <property type="match status" value="1"/>
</dbReference>
<dbReference type="FunFam" id="1.10.8.10:FF:000001">
    <property type="entry name" value="Elongation factor Ts"/>
    <property type="match status" value="1"/>
</dbReference>
<dbReference type="InterPro" id="IPR018101">
    <property type="entry name" value="Transl_elong_Ts_CS"/>
</dbReference>
<organism evidence="12 13">
    <name type="scientific">Proteiniclasticum aestuarii</name>
    <dbReference type="NCBI Taxonomy" id="2817862"/>
    <lineage>
        <taxon>Bacteria</taxon>
        <taxon>Bacillati</taxon>
        <taxon>Bacillota</taxon>
        <taxon>Clostridia</taxon>
        <taxon>Eubacteriales</taxon>
        <taxon>Clostridiaceae</taxon>
        <taxon>Proteiniclasticum</taxon>
    </lineage>
</organism>
<dbReference type="CDD" id="cd14275">
    <property type="entry name" value="UBA_EF-Ts"/>
    <property type="match status" value="1"/>
</dbReference>
<dbReference type="RefSeq" id="WP_207598193.1">
    <property type="nucleotide sequence ID" value="NZ_JAFNJU010000001.1"/>
</dbReference>
<evidence type="ECO:0000259" key="11">
    <source>
        <dbReference type="Pfam" id="PF00889"/>
    </source>
</evidence>
<gene>
    <name evidence="8" type="primary">tsf</name>
    <name evidence="12" type="ORF">J3A84_01340</name>
</gene>
<comment type="function">
    <text evidence="7 8 9">Associates with the EF-Tu.GDP complex and induces the exchange of GDP to GTP. It remains bound to the aminoacyl-tRNA.EF-Tu.GTP complex up to the GTP hydrolysis stage on the ribosome.</text>
</comment>
<dbReference type="GO" id="GO:0003746">
    <property type="term" value="F:translation elongation factor activity"/>
    <property type="evidence" value="ECO:0007669"/>
    <property type="project" value="UniProtKB-UniRule"/>
</dbReference>
<keyword evidence="6 8" id="KW-0648">Protein biosynthesis</keyword>
<evidence type="ECO:0000256" key="4">
    <source>
        <dbReference type="ARBA" id="ARBA00022490"/>
    </source>
</evidence>
<reference evidence="12" key="1">
    <citation type="submission" date="2021-03" db="EMBL/GenBank/DDBJ databases">
        <title>Proteiniclasticum marinus sp. nov., isolated from tidal flat sediment.</title>
        <authorList>
            <person name="Namirimu T."/>
            <person name="Yang J.-A."/>
            <person name="Yang S.-H."/>
            <person name="Kim Y.-J."/>
            <person name="Kwon K.K."/>
        </authorList>
    </citation>
    <scope>NUCLEOTIDE SEQUENCE</scope>
    <source>
        <strain evidence="12">SCR006</strain>
    </source>
</reference>
<evidence type="ECO:0000313" key="13">
    <source>
        <dbReference type="Proteomes" id="UP000664218"/>
    </source>
</evidence>
<evidence type="ECO:0000256" key="3">
    <source>
        <dbReference type="ARBA" id="ARBA00016956"/>
    </source>
</evidence>
<evidence type="ECO:0000256" key="7">
    <source>
        <dbReference type="ARBA" id="ARBA00025453"/>
    </source>
</evidence>
<comment type="similarity">
    <text evidence="2 8 9">Belongs to the EF-Ts family.</text>
</comment>
<dbReference type="SUPFAM" id="SSF54713">
    <property type="entry name" value="Elongation factor Ts (EF-Ts), dimerisation domain"/>
    <property type="match status" value="2"/>
</dbReference>
<dbReference type="EMBL" id="JAFNJU010000001">
    <property type="protein sequence ID" value="MBO1263685.1"/>
    <property type="molecule type" value="Genomic_DNA"/>
</dbReference>
<dbReference type="InterPro" id="IPR009060">
    <property type="entry name" value="UBA-like_sf"/>
</dbReference>
<dbReference type="Proteomes" id="UP000664218">
    <property type="component" value="Unassembled WGS sequence"/>
</dbReference>
<dbReference type="InterPro" id="IPR001816">
    <property type="entry name" value="Transl_elong_EFTs/EF1B"/>
</dbReference>
<dbReference type="InterPro" id="IPR036402">
    <property type="entry name" value="EF-Ts_dimer_sf"/>
</dbReference>
<dbReference type="Gene3D" id="3.30.479.20">
    <property type="entry name" value="Elongation factor Ts, dimerisation domain"/>
    <property type="match status" value="2"/>
</dbReference>
<evidence type="ECO:0000256" key="6">
    <source>
        <dbReference type="ARBA" id="ARBA00022917"/>
    </source>
</evidence>
<keyword evidence="13" id="KW-1185">Reference proteome</keyword>
<comment type="caution">
    <text evidence="12">The sequence shown here is derived from an EMBL/GenBank/DDBJ whole genome shotgun (WGS) entry which is preliminary data.</text>
</comment>
<dbReference type="PANTHER" id="PTHR11741">
    <property type="entry name" value="ELONGATION FACTOR TS"/>
    <property type="match status" value="1"/>
</dbReference>
<evidence type="ECO:0000256" key="9">
    <source>
        <dbReference type="RuleBase" id="RU000642"/>
    </source>
</evidence>
<comment type="subcellular location">
    <subcellularLocation>
        <location evidence="1 8 10">Cytoplasm</location>
    </subcellularLocation>
</comment>
<dbReference type="NCBIfam" id="TIGR00116">
    <property type="entry name" value="tsf"/>
    <property type="match status" value="1"/>
</dbReference>